<evidence type="ECO:0000313" key="2">
    <source>
        <dbReference type="EMBL" id="KAJ5178820.1"/>
    </source>
</evidence>
<name>A0A9W9IHV2_9EURO</name>
<sequence>MKFLSLLSTLAVFGTVIALPNPMPNADLGNLEPLEKREAKDKSGKSQMVLQCEGTTIPQGAGSQGESGGGVGYFKKNMKMLANGKEVTPSKCDEQNSFCSKCTFEGEGLSSATDVTGCWNPPGGKRGCSVEFQYNGHQYKQGDDKCGTQGGFQPFSFDLSAVCYFDI</sequence>
<feature type="chain" id="PRO_5040860757" evidence="1">
    <location>
        <begin position="19"/>
        <end position="167"/>
    </location>
</feature>
<evidence type="ECO:0000313" key="3">
    <source>
        <dbReference type="Proteomes" id="UP001146351"/>
    </source>
</evidence>
<keyword evidence="1" id="KW-0732">Signal</keyword>
<evidence type="ECO:0000256" key="1">
    <source>
        <dbReference type="SAM" id="SignalP"/>
    </source>
</evidence>
<feature type="signal peptide" evidence="1">
    <location>
        <begin position="1"/>
        <end position="18"/>
    </location>
</feature>
<dbReference type="EMBL" id="JAPQKO010000002">
    <property type="protein sequence ID" value="KAJ5178820.1"/>
    <property type="molecule type" value="Genomic_DNA"/>
</dbReference>
<reference evidence="2" key="2">
    <citation type="journal article" date="2023" name="IMA Fungus">
        <title>Comparative genomic study of the Penicillium genus elucidates a diverse pangenome and 15 lateral gene transfer events.</title>
        <authorList>
            <person name="Petersen C."/>
            <person name="Sorensen T."/>
            <person name="Nielsen M.R."/>
            <person name="Sondergaard T.E."/>
            <person name="Sorensen J.L."/>
            <person name="Fitzpatrick D.A."/>
            <person name="Frisvad J.C."/>
            <person name="Nielsen K.L."/>
        </authorList>
    </citation>
    <scope>NUCLEOTIDE SEQUENCE</scope>
    <source>
        <strain evidence="2">IBT 21917</strain>
    </source>
</reference>
<comment type="caution">
    <text evidence="2">The sequence shown here is derived from an EMBL/GenBank/DDBJ whole genome shotgun (WGS) entry which is preliminary data.</text>
</comment>
<dbReference type="Proteomes" id="UP001146351">
    <property type="component" value="Unassembled WGS sequence"/>
</dbReference>
<organism evidence="2 3">
    <name type="scientific">Penicillium capsulatum</name>
    <dbReference type="NCBI Taxonomy" id="69766"/>
    <lineage>
        <taxon>Eukaryota</taxon>
        <taxon>Fungi</taxon>
        <taxon>Dikarya</taxon>
        <taxon>Ascomycota</taxon>
        <taxon>Pezizomycotina</taxon>
        <taxon>Eurotiomycetes</taxon>
        <taxon>Eurotiomycetidae</taxon>
        <taxon>Eurotiales</taxon>
        <taxon>Aspergillaceae</taxon>
        <taxon>Penicillium</taxon>
    </lineage>
</organism>
<reference evidence="2" key="1">
    <citation type="submission" date="2022-11" db="EMBL/GenBank/DDBJ databases">
        <authorList>
            <person name="Petersen C."/>
        </authorList>
    </citation>
    <scope>NUCLEOTIDE SEQUENCE</scope>
    <source>
        <strain evidence="2">IBT 21917</strain>
    </source>
</reference>
<dbReference type="AlphaFoldDB" id="A0A9W9IHV2"/>
<proteinExistence type="predicted"/>
<protein>
    <submittedName>
        <fullName evidence="2">Uncharacterized protein</fullName>
    </submittedName>
</protein>
<gene>
    <name evidence="2" type="ORF">N7492_002030</name>
</gene>
<accession>A0A9W9IHV2</accession>
<keyword evidence="3" id="KW-1185">Reference proteome</keyword>
<dbReference type="OrthoDB" id="5192261at2759"/>